<accession>A0A0K0D5G9</accession>
<name>A0A0K0D5G9_ANGCA</name>
<dbReference type="Pfam" id="PF00080">
    <property type="entry name" value="Sod_Cu"/>
    <property type="match status" value="1"/>
</dbReference>
<keyword evidence="1" id="KW-0186">Copper</keyword>
<keyword evidence="1" id="KW-0862">Zinc</keyword>
<feature type="signal peptide" evidence="2">
    <location>
        <begin position="1"/>
        <end position="20"/>
    </location>
</feature>
<dbReference type="GO" id="GO:0004784">
    <property type="term" value="F:superoxide dismutase activity"/>
    <property type="evidence" value="ECO:0007669"/>
    <property type="project" value="UniProtKB-EC"/>
</dbReference>
<evidence type="ECO:0000259" key="3">
    <source>
        <dbReference type="Pfam" id="PF00080"/>
    </source>
</evidence>
<dbReference type="WBParaSite" id="ACAC_0000531401-mRNA-1">
    <property type="protein sequence ID" value="ACAC_0000531401-mRNA-1"/>
    <property type="gene ID" value="ACAC_0000531401"/>
</dbReference>
<dbReference type="PROSITE" id="PS00332">
    <property type="entry name" value="SOD_CU_ZN_2"/>
    <property type="match status" value="1"/>
</dbReference>
<sequence length="189" mass="19547">MTATEMLLFASLVFIPMATCSGPMVRVPRARALIYRAVTGGNPSTAIGVLDLTERNGVVTIIGSVDGLPPGQHGFHVHEFGDVGNGCLAAGNHFNPLRSDHGSPVNSPSRRHVGDLGNIMTPVNDSTLIDIQDSLIAFTGTRGIVGRAFAIHANVDDLGTGGNEGSRTTGNAGSRLACGIIGYVMPGND</sequence>
<dbReference type="GO" id="GO:0005507">
    <property type="term" value="F:copper ion binding"/>
    <property type="evidence" value="ECO:0007669"/>
    <property type="project" value="InterPro"/>
</dbReference>
<comment type="function">
    <text evidence="1">Destroys radicals which are normally produced within the cells and which are toxic to biological systems.</text>
</comment>
<comment type="catalytic activity">
    <reaction evidence="1">
        <text>2 superoxide + 2 H(+) = H2O2 + O2</text>
        <dbReference type="Rhea" id="RHEA:20696"/>
        <dbReference type="ChEBI" id="CHEBI:15378"/>
        <dbReference type="ChEBI" id="CHEBI:15379"/>
        <dbReference type="ChEBI" id="CHEBI:16240"/>
        <dbReference type="ChEBI" id="CHEBI:18421"/>
        <dbReference type="EC" id="1.15.1.1"/>
    </reaction>
</comment>
<dbReference type="EC" id="1.15.1.1" evidence="1"/>
<feature type="chain" id="PRO_5005326431" description="Superoxide dismutase [Cu-Zn]" evidence="2">
    <location>
        <begin position="21"/>
        <end position="189"/>
    </location>
</feature>
<dbReference type="STRING" id="6313.A0A0K0D5G9"/>
<dbReference type="Gene3D" id="2.60.40.200">
    <property type="entry name" value="Superoxide dismutase, copper/zinc binding domain"/>
    <property type="match status" value="1"/>
</dbReference>
<comment type="similarity">
    <text evidence="1">Belongs to the Cu-Zn superoxide dismutase family.</text>
</comment>
<evidence type="ECO:0000313" key="5">
    <source>
        <dbReference type="WBParaSite" id="ACAC_0000531401-mRNA-1"/>
    </source>
</evidence>
<reference evidence="5" key="2">
    <citation type="submission" date="2017-02" db="UniProtKB">
        <authorList>
            <consortium name="WormBaseParasite"/>
        </authorList>
    </citation>
    <scope>IDENTIFICATION</scope>
</reference>
<dbReference type="Proteomes" id="UP000035642">
    <property type="component" value="Unassembled WGS sequence"/>
</dbReference>
<dbReference type="InterPro" id="IPR001424">
    <property type="entry name" value="SOD_Cu_Zn_dom"/>
</dbReference>
<dbReference type="InterPro" id="IPR036423">
    <property type="entry name" value="SOD-like_Cu/Zn_dom_sf"/>
</dbReference>
<comment type="cofactor">
    <cofactor evidence="1">
        <name>Cu cation</name>
        <dbReference type="ChEBI" id="CHEBI:23378"/>
    </cofactor>
    <text evidence="1">Binds 1 copper ion per subunit.</text>
</comment>
<feature type="domain" description="Superoxide dismutase copper/zinc binding" evidence="3">
    <location>
        <begin position="48"/>
        <end position="181"/>
    </location>
</feature>
<dbReference type="InterPro" id="IPR024134">
    <property type="entry name" value="SOD_Cu/Zn_/chaperone"/>
</dbReference>
<evidence type="ECO:0000313" key="4">
    <source>
        <dbReference type="Proteomes" id="UP000035642"/>
    </source>
</evidence>
<keyword evidence="1" id="KW-0479">Metal-binding</keyword>
<proteinExistence type="inferred from homology"/>
<evidence type="ECO:0000256" key="2">
    <source>
        <dbReference type="SAM" id="SignalP"/>
    </source>
</evidence>
<dbReference type="PANTHER" id="PTHR10003">
    <property type="entry name" value="SUPEROXIDE DISMUTASE CU-ZN -RELATED"/>
    <property type="match status" value="1"/>
</dbReference>
<reference evidence="4" key="1">
    <citation type="submission" date="2012-09" db="EMBL/GenBank/DDBJ databases">
        <authorList>
            <person name="Martin A.A."/>
        </authorList>
    </citation>
    <scope>NUCLEOTIDE SEQUENCE</scope>
</reference>
<dbReference type="SUPFAM" id="SSF49329">
    <property type="entry name" value="Cu,Zn superoxide dismutase-like"/>
    <property type="match status" value="1"/>
</dbReference>
<comment type="cofactor">
    <cofactor evidence="1">
        <name>Zn(2+)</name>
        <dbReference type="ChEBI" id="CHEBI:29105"/>
    </cofactor>
    <text evidence="1">Binds 1 zinc ion per subunit.</text>
</comment>
<keyword evidence="2" id="KW-0732">Signal</keyword>
<dbReference type="PRINTS" id="PR00068">
    <property type="entry name" value="CUZNDISMTASE"/>
</dbReference>
<keyword evidence="4" id="KW-1185">Reference proteome</keyword>
<evidence type="ECO:0000256" key="1">
    <source>
        <dbReference type="RuleBase" id="RU000393"/>
    </source>
</evidence>
<dbReference type="PROSITE" id="PS00087">
    <property type="entry name" value="SOD_CU_ZN_1"/>
    <property type="match status" value="1"/>
</dbReference>
<dbReference type="InterPro" id="IPR018152">
    <property type="entry name" value="SOD_Cu/Zn_BS"/>
</dbReference>
<dbReference type="CDD" id="cd00305">
    <property type="entry name" value="Cu-Zn_Superoxide_Dismutase"/>
    <property type="match status" value="1"/>
</dbReference>
<organism evidence="4 5">
    <name type="scientific">Angiostrongylus cantonensis</name>
    <name type="common">Rat lungworm</name>
    <dbReference type="NCBI Taxonomy" id="6313"/>
    <lineage>
        <taxon>Eukaryota</taxon>
        <taxon>Metazoa</taxon>
        <taxon>Ecdysozoa</taxon>
        <taxon>Nematoda</taxon>
        <taxon>Chromadorea</taxon>
        <taxon>Rhabditida</taxon>
        <taxon>Rhabditina</taxon>
        <taxon>Rhabditomorpha</taxon>
        <taxon>Strongyloidea</taxon>
        <taxon>Metastrongylidae</taxon>
        <taxon>Angiostrongylus</taxon>
    </lineage>
</organism>
<dbReference type="AlphaFoldDB" id="A0A0K0D5G9"/>
<protein>
    <recommendedName>
        <fullName evidence="1">Superoxide dismutase [Cu-Zn]</fullName>
        <ecNumber evidence="1">1.15.1.1</ecNumber>
    </recommendedName>
</protein>
<keyword evidence="1" id="KW-0560">Oxidoreductase</keyword>